<protein>
    <submittedName>
        <fullName evidence="12">Energy transducer TonB</fullName>
    </submittedName>
</protein>
<keyword evidence="7" id="KW-0653">Protein transport</keyword>
<sequence>MNRPLCLPLHAAGLAGVLALAACGGNAPPAEPVPAPTAVAAIDTPPPQYPVELACAGIGGQALLGVEVGPAGTPTRIDLVRGSGNDELDRLARESVQGWKFRPATRGGQPVAQSIQVPVNFTVPAVRPDACFALDAGRAPAP</sequence>
<evidence type="ECO:0000256" key="2">
    <source>
        <dbReference type="ARBA" id="ARBA00006555"/>
    </source>
</evidence>
<keyword evidence="3" id="KW-0813">Transport</keyword>
<comment type="similarity">
    <text evidence="2">Belongs to the TonB family.</text>
</comment>
<comment type="subcellular location">
    <subcellularLocation>
        <location evidence="1">Cell inner membrane</location>
        <topology evidence="1">Single-pass membrane protein</topology>
        <orientation evidence="1">Periplasmic side</orientation>
    </subcellularLocation>
</comment>
<accession>A0ABW3LWZ1</accession>
<evidence type="ECO:0000313" key="12">
    <source>
        <dbReference type="EMBL" id="MFD1042991.1"/>
    </source>
</evidence>
<dbReference type="SUPFAM" id="SSF74653">
    <property type="entry name" value="TolA/TonB C-terminal domain"/>
    <property type="match status" value="1"/>
</dbReference>
<dbReference type="Proteomes" id="UP001597033">
    <property type="component" value="Unassembled WGS sequence"/>
</dbReference>
<feature type="domain" description="TonB C-terminal" evidence="11">
    <location>
        <begin position="34"/>
        <end position="130"/>
    </location>
</feature>
<evidence type="ECO:0000256" key="10">
    <source>
        <dbReference type="SAM" id="SignalP"/>
    </source>
</evidence>
<dbReference type="InterPro" id="IPR051045">
    <property type="entry name" value="TonB-dependent_transducer"/>
</dbReference>
<evidence type="ECO:0000313" key="13">
    <source>
        <dbReference type="Proteomes" id="UP001597033"/>
    </source>
</evidence>
<keyword evidence="4" id="KW-1003">Cell membrane</keyword>
<keyword evidence="13" id="KW-1185">Reference proteome</keyword>
<gene>
    <name evidence="12" type="ORF">ACFQ2N_11620</name>
</gene>
<feature type="chain" id="PRO_5046400657" evidence="10">
    <location>
        <begin position="22"/>
        <end position="142"/>
    </location>
</feature>
<dbReference type="EMBL" id="JBHTKN010000007">
    <property type="protein sequence ID" value="MFD1042991.1"/>
    <property type="molecule type" value="Genomic_DNA"/>
</dbReference>
<reference evidence="13" key="1">
    <citation type="journal article" date="2019" name="Int. J. Syst. Evol. Microbiol.">
        <title>The Global Catalogue of Microorganisms (GCM) 10K type strain sequencing project: providing services to taxonomists for standard genome sequencing and annotation.</title>
        <authorList>
            <consortium name="The Broad Institute Genomics Platform"/>
            <consortium name="The Broad Institute Genome Sequencing Center for Infectious Disease"/>
            <person name="Wu L."/>
            <person name="Ma J."/>
        </authorList>
    </citation>
    <scope>NUCLEOTIDE SEQUENCE [LARGE SCALE GENOMIC DNA]</scope>
    <source>
        <strain evidence="13">CCUG 55854</strain>
    </source>
</reference>
<keyword evidence="8" id="KW-1133">Transmembrane helix</keyword>
<evidence type="ECO:0000256" key="9">
    <source>
        <dbReference type="ARBA" id="ARBA00023136"/>
    </source>
</evidence>
<evidence type="ECO:0000256" key="3">
    <source>
        <dbReference type="ARBA" id="ARBA00022448"/>
    </source>
</evidence>
<evidence type="ECO:0000256" key="5">
    <source>
        <dbReference type="ARBA" id="ARBA00022519"/>
    </source>
</evidence>
<dbReference type="InterPro" id="IPR037682">
    <property type="entry name" value="TonB_C"/>
</dbReference>
<feature type="signal peptide" evidence="10">
    <location>
        <begin position="1"/>
        <end position="21"/>
    </location>
</feature>
<evidence type="ECO:0000256" key="4">
    <source>
        <dbReference type="ARBA" id="ARBA00022475"/>
    </source>
</evidence>
<dbReference type="PROSITE" id="PS52015">
    <property type="entry name" value="TONB_CTD"/>
    <property type="match status" value="1"/>
</dbReference>
<keyword evidence="9" id="KW-0472">Membrane</keyword>
<keyword evidence="5" id="KW-0997">Cell inner membrane</keyword>
<dbReference type="NCBIfam" id="TIGR01352">
    <property type="entry name" value="tonB_Cterm"/>
    <property type="match status" value="1"/>
</dbReference>
<evidence type="ECO:0000256" key="8">
    <source>
        <dbReference type="ARBA" id="ARBA00022989"/>
    </source>
</evidence>
<dbReference type="PROSITE" id="PS51257">
    <property type="entry name" value="PROKAR_LIPOPROTEIN"/>
    <property type="match status" value="1"/>
</dbReference>
<dbReference type="PANTHER" id="PTHR33446">
    <property type="entry name" value="PROTEIN TONB-RELATED"/>
    <property type="match status" value="1"/>
</dbReference>
<evidence type="ECO:0000256" key="1">
    <source>
        <dbReference type="ARBA" id="ARBA00004383"/>
    </source>
</evidence>
<evidence type="ECO:0000256" key="6">
    <source>
        <dbReference type="ARBA" id="ARBA00022692"/>
    </source>
</evidence>
<dbReference type="PANTHER" id="PTHR33446:SF2">
    <property type="entry name" value="PROTEIN TONB"/>
    <property type="match status" value="1"/>
</dbReference>
<evidence type="ECO:0000259" key="11">
    <source>
        <dbReference type="PROSITE" id="PS52015"/>
    </source>
</evidence>
<comment type="caution">
    <text evidence="12">The sequence shown here is derived from an EMBL/GenBank/DDBJ whole genome shotgun (WGS) entry which is preliminary data.</text>
</comment>
<dbReference type="InterPro" id="IPR006260">
    <property type="entry name" value="TonB/TolA_C"/>
</dbReference>
<name>A0ABW3LWZ1_9GAMM</name>
<proteinExistence type="inferred from homology"/>
<keyword evidence="10" id="KW-0732">Signal</keyword>
<dbReference type="Pfam" id="PF03544">
    <property type="entry name" value="TonB_C"/>
    <property type="match status" value="1"/>
</dbReference>
<dbReference type="Gene3D" id="3.30.1150.10">
    <property type="match status" value="1"/>
</dbReference>
<evidence type="ECO:0000256" key="7">
    <source>
        <dbReference type="ARBA" id="ARBA00022927"/>
    </source>
</evidence>
<keyword evidence="6" id="KW-0812">Transmembrane</keyword>
<dbReference type="RefSeq" id="WP_162377412.1">
    <property type="nucleotide sequence ID" value="NZ_JBHTKN010000007.1"/>
</dbReference>
<organism evidence="12 13">
    <name type="scientific">Pseudoxanthomonas kaohsiungensis</name>
    <dbReference type="NCBI Taxonomy" id="283923"/>
    <lineage>
        <taxon>Bacteria</taxon>
        <taxon>Pseudomonadati</taxon>
        <taxon>Pseudomonadota</taxon>
        <taxon>Gammaproteobacteria</taxon>
        <taxon>Lysobacterales</taxon>
        <taxon>Lysobacteraceae</taxon>
        <taxon>Pseudoxanthomonas</taxon>
    </lineage>
</organism>